<evidence type="ECO:0000313" key="2">
    <source>
        <dbReference type="EMBL" id="TMI99030.1"/>
    </source>
</evidence>
<feature type="domain" description="ATP-dependent DNA ligase family profile" evidence="1">
    <location>
        <begin position="122"/>
        <end position="214"/>
    </location>
</feature>
<protein>
    <recommendedName>
        <fullName evidence="1">ATP-dependent DNA ligase family profile domain-containing protein</fullName>
    </recommendedName>
</protein>
<dbReference type="InterPro" id="IPR029710">
    <property type="entry name" value="LIG4"/>
</dbReference>
<evidence type="ECO:0000259" key="1">
    <source>
        <dbReference type="PROSITE" id="PS50160"/>
    </source>
</evidence>
<dbReference type="Proteomes" id="UP000319353">
    <property type="component" value="Unassembled WGS sequence"/>
</dbReference>
<gene>
    <name evidence="2" type="ORF">E6H01_11590</name>
</gene>
<dbReference type="InterPro" id="IPR016059">
    <property type="entry name" value="DNA_ligase_ATP-dep_CS"/>
</dbReference>
<dbReference type="AlphaFoldDB" id="A0A537KTK6"/>
<dbReference type="Gene3D" id="3.30.1490.70">
    <property type="match status" value="1"/>
</dbReference>
<evidence type="ECO:0000313" key="3">
    <source>
        <dbReference type="Proteomes" id="UP000319353"/>
    </source>
</evidence>
<accession>A0A537KTK6</accession>
<sequence length="233" mass="26458">MATAKPADGAGCRIAGDDPPGTMSAPVLASYTPMAPTHVREPFHREGWVYEEKVDGWRIVAYKDGARVRLVSRNGLDHTRRFAGIAAAIATLSARSLVLDGEVAIYDEKLRSRFDWLREPDADAVATPPVLMAFDLLYQDGREFIGRPLRERRVRLERVVAGSEFVLPVRRLARNGFEAWSEVIARDYEGLVAKEETSLYEAGPTRRWLKVKQKGWTVEEDRWQRRFSTTRNI</sequence>
<dbReference type="GO" id="GO:0003677">
    <property type="term" value="F:DNA binding"/>
    <property type="evidence" value="ECO:0007669"/>
    <property type="project" value="InterPro"/>
</dbReference>
<dbReference type="EMBL" id="VBAL01000146">
    <property type="protein sequence ID" value="TMI99030.1"/>
    <property type="molecule type" value="Genomic_DNA"/>
</dbReference>
<dbReference type="PANTHER" id="PTHR45997:SF1">
    <property type="entry name" value="DNA LIGASE 4"/>
    <property type="match status" value="1"/>
</dbReference>
<dbReference type="PANTHER" id="PTHR45997">
    <property type="entry name" value="DNA LIGASE 4"/>
    <property type="match status" value="1"/>
</dbReference>
<dbReference type="GO" id="GO:0006297">
    <property type="term" value="P:nucleotide-excision repair, DNA gap filling"/>
    <property type="evidence" value="ECO:0007669"/>
    <property type="project" value="TreeGrafter"/>
</dbReference>
<dbReference type="InterPro" id="IPR012310">
    <property type="entry name" value="DNA_ligase_ATP-dep_cent"/>
</dbReference>
<dbReference type="Pfam" id="PF01068">
    <property type="entry name" value="DNA_ligase_A_M"/>
    <property type="match status" value="1"/>
</dbReference>
<dbReference type="GO" id="GO:0005524">
    <property type="term" value="F:ATP binding"/>
    <property type="evidence" value="ECO:0007669"/>
    <property type="project" value="InterPro"/>
</dbReference>
<dbReference type="Gene3D" id="3.30.470.30">
    <property type="entry name" value="DNA ligase/mRNA capping enzyme"/>
    <property type="match status" value="1"/>
</dbReference>
<proteinExistence type="predicted"/>
<comment type="caution">
    <text evidence="2">The sequence shown here is derived from an EMBL/GenBank/DDBJ whole genome shotgun (WGS) entry which is preliminary data.</text>
</comment>
<name>A0A537KTK6_9BACT</name>
<dbReference type="SUPFAM" id="SSF56091">
    <property type="entry name" value="DNA ligase/mRNA capping enzyme, catalytic domain"/>
    <property type="match status" value="1"/>
</dbReference>
<organism evidence="2 3">
    <name type="scientific">Candidatus Segetimicrobium genomatis</name>
    <dbReference type="NCBI Taxonomy" id="2569760"/>
    <lineage>
        <taxon>Bacteria</taxon>
        <taxon>Bacillati</taxon>
        <taxon>Candidatus Sysuimicrobiota</taxon>
        <taxon>Candidatus Sysuimicrobiia</taxon>
        <taxon>Candidatus Sysuimicrobiales</taxon>
        <taxon>Candidatus Segetimicrobiaceae</taxon>
        <taxon>Candidatus Segetimicrobium</taxon>
    </lineage>
</organism>
<dbReference type="PROSITE" id="PS00333">
    <property type="entry name" value="DNA_LIGASE_A2"/>
    <property type="match status" value="1"/>
</dbReference>
<dbReference type="GO" id="GO:0006303">
    <property type="term" value="P:double-strand break repair via nonhomologous end joining"/>
    <property type="evidence" value="ECO:0007669"/>
    <property type="project" value="TreeGrafter"/>
</dbReference>
<dbReference type="PROSITE" id="PS50160">
    <property type="entry name" value="DNA_LIGASE_A3"/>
    <property type="match status" value="1"/>
</dbReference>
<dbReference type="GO" id="GO:0003910">
    <property type="term" value="F:DNA ligase (ATP) activity"/>
    <property type="evidence" value="ECO:0007669"/>
    <property type="project" value="InterPro"/>
</dbReference>
<reference evidence="2 3" key="1">
    <citation type="journal article" date="2019" name="Nat. Microbiol.">
        <title>Mediterranean grassland soil C-N compound turnover is dependent on rainfall and depth, and is mediated by genomically divergent microorganisms.</title>
        <authorList>
            <person name="Diamond S."/>
            <person name="Andeer P.F."/>
            <person name="Li Z."/>
            <person name="Crits-Christoph A."/>
            <person name="Burstein D."/>
            <person name="Anantharaman K."/>
            <person name="Lane K.R."/>
            <person name="Thomas B.C."/>
            <person name="Pan C."/>
            <person name="Northen T.R."/>
            <person name="Banfield J.F."/>
        </authorList>
    </citation>
    <scope>NUCLEOTIDE SEQUENCE [LARGE SCALE GENOMIC DNA]</scope>
    <source>
        <strain evidence="2">NP_4</strain>
    </source>
</reference>
<dbReference type="GO" id="GO:0006310">
    <property type="term" value="P:DNA recombination"/>
    <property type="evidence" value="ECO:0007669"/>
    <property type="project" value="InterPro"/>
</dbReference>